<dbReference type="InterPro" id="IPR027372">
    <property type="entry name" value="Phytase-like_dom"/>
</dbReference>
<proteinExistence type="predicted"/>
<feature type="domain" description="Phytase-like" evidence="1">
    <location>
        <begin position="64"/>
        <end position="315"/>
    </location>
</feature>
<evidence type="ECO:0000313" key="2">
    <source>
        <dbReference type="EMBL" id="OQP85302.1"/>
    </source>
</evidence>
<protein>
    <recommendedName>
        <fullName evidence="1">Phytase-like domain-containing protein</fullName>
    </recommendedName>
</protein>
<dbReference type="SUPFAM" id="SSF63829">
    <property type="entry name" value="Calcium-dependent phosphotriesterase"/>
    <property type="match status" value="1"/>
</dbReference>
<evidence type="ECO:0000313" key="3">
    <source>
        <dbReference type="Proteomes" id="UP000192652"/>
    </source>
</evidence>
<dbReference type="RefSeq" id="WP_081176981.1">
    <property type="nucleotide sequence ID" value="NZ_MSPX01000015.1"/>
</dbReference>
<dbReference type="Proteomes" id="UP000192652">
    <property type="component" value="Unassembled WGS sequence"/>
</dbReference>
<evidence type="ECO:0000259" key="1">
    <source>
        <dbReference type="Pfam" id="PF13449"/>
    </source>
</evidence>
<comment type="caution">
    <text evidence="2">The sequence shown here is derived from an EMBL/GenBank/DDBJ whole genome shotgun (WGS) entry which is preliminary data.</text>
</comment>
<organism evidence="2 3">
    <name type="scientific">Xaviernesmea rhizosphaerae</name>
    <dbReference type="NCBI Taxonomy" id="1672749"/>
    <lineage>
        <taxon>Bacteria</taxon>
        <taxon>Pseudomonadati</taxon>
        <taxon>Pseudomonadota</taxon>
        <taxon>Alphaproteobacteria</taxon>
        <taxon>Hyphomicrobiales</taxon>
        <taxon>Rhizobiaceae</taxon>
        <taxon>Rhizobium/Agrobacterium group</taxon>
        <taxon>Xaviernesmea</taxon>
    </lineage>
</organism>
<accession>A0ABX3PBH2</accession>
<gene>
    <name evidence="2" type="ORF">BTR14_16540</name>
</gene>
<sequence>MAALAAGVLLFGSDHQDVQAGSSTMETITVSSRPIESFRFGSSTTRFGQLEFLGGLVMRSSHPLFGALSSIRFRPDGQRFLAVMDSGHFVEGRIERDGRGRLSGVSTLKVTPMIDRSGRTGGAKRSMDSEGLAFTPEGVLVSFEGLHRVDLYPDPAVESARPLRTVPILIPRGMLENNRGLETVAAAPADSPLKGAALVVAEESLDGQGNHPAAILDGPLKGRFSVRHRDRYLVTDGAFLPDGDLLLLERRFTVTDGLGFRIRRIDGRTLKPDAVVDGPVLIEANMSEQIDNMEGLDVVTGPDGDTRLFLISDDNRSLLQRSLMLEFRLLP</sequence>
<name>A0ABX3PBH2_9HYPH</name>
<dbReference type="PIRSF" id="PIRSF031900">
    <property type="entry name" value="UCP031900"/>
    <property type="match status" value="1"/>
</dbReference>
<dbReference type="Pfam" id="PF13449">
    <property type="entry name" value="Phytase-like"/>
    <property type="match status" value="1"/>
</dbReference>
<reference evidence="2 3" key="1">
    <citation type="journal article" date="2017" name="Antonie Van Leeuwenhoek">
        <title>Rhizobium rhizosphaerae sp. nov., a novel species isolated from rice rhizosphere.</title>
        <authorList>
            <person name="Zhao J.J."/>
            <person name="Zhang J."/>
            <person name="Zhang R.J."/>
            <person name="Zhang C.W."/>
            <person name="Yin H.Q."/>
            <person name="Zhang X.X."/>
        </authorList>
    </citation>
    <scope>NUCLEOTIDE SEQUENCE [LARGE SCALE GENOMIC DNA]</scope>
    <source>
        <strain evidence="2 3">RD15</strain>
    </source>
</reference>
<dbReference type="EMBL" id="MSPX01000015">
    <property type="protein sequence ID" value="OQP85302.1"/>
    <property type="molecule type" value="Genomic_DNA"/>
</dbReference>
<keyword evidence="3" id="KW-1185">Reference proteome</keyword>
<dbReference type="InterPro" id="IPR014567">
    <property type="entry name" value="UCP031900"/>
</dbReference>